<feature type="transmembrane region" description="Helical" evidence="6">
    <location>
        <begin position="164"/>
        <end position="188"/>
    </location>
</feature>
<dbReference type="PANTHER" id="PTHR42709">
    <property type="entry name" value="ALKALINE PHOSPHATASE LIKE PROTEIN"/>
    <property type="match status" value="1"/>
</dbReference>
<reference evidence="8 9" key="1">
    <citation type="submission" date="2023-11" db="EMBL/GenBank/DDBJ databases">
        <title>Paucibacter sp. nov., isolated from fresh soil in Korea.</title>
        <authorList>
            <person name="Le N.T.T."/>
        </authorList>
    </citation>
    <scope>NUCLEOTIDE SEQUENCE [LARGE SCALE GENOMIC DNA]</scope>
    <source>
        <strain evidence="8 9">R3-3</strain>
    </source>
</reference>
<dbReference type="InterPro" id="IPR036873">
    <property type="entry name" value="Rhodanese-like_dom_sf"/>
</dbReference>
<feature type="transmembrane region" description="Helical" evidence="6">
    <location>
        <begin position="109"/>
        <end position="129"/>
    </location>
</feature>
<keyword evidence="4 6" id="KW-1133">Transmembrane helix</keyword>
<evidence type="ECO:0000256" key="6">
    <source>
        <dbReference type="SAM" id="Phobius"/>
    </source>
</evidence>
<keyword evidence="3 6" id="KW-0812">Transmembrane</keyword>
<proteinExistence type="predicted"/>
<comment type="caution">
    <text evidence="8">The sequence shown here is derived from an EMBL/GenBank/DDBJ whole genome shotgun (WGS) entry which is preliminary data.</text>
</comment>
<dbReference type="InterPro" id="IPR051311">
    <property type="entry name" value="DedA_domain"/>
</dbReference>
<dbReference type="Proteomes" id="UP001285263">
    <property type="component" value="Unassembled WGS sequence"/>
</dbReference>
<organism evidence="8 9">
    <name type="scientific">Roseateles agri</name>
    <dbReference type="NCBI Taxonomy" id="3098619"/>
    <lineage>
        <taxon>Bacteria</taxon>
        <taxon>Pseudomonadati</taxon>
        <taxon>Pseudomonadota</taxon>
        <taxon>Betaproteobacteria</taxon>
        <taxon>Burkholderiales</taxon>
        <taxon>Sphaerotilaceae</taxon>
        <taxon>Roseateles</taxon>
    </lineage>
</organism>
<protein>
    <submittedName>
        <fullName evidence="8">VTT domain-containing protein</fullName>
    </submittedName>
</protein>
<evidence type="ECO:0000259" key="7">
    <source>
        <dbReference type="PROSITE" id="PS50206"/>
    </source>
</evidence>
<name>A0ABU5DPN8_9BURK</name>
<evidence type="ECO:0000256" key="5">
    <source>
        <dbReference type="ARBA" id="ARBA00023136"/>
    </source>
</evidence>
<accession>A0ABU5DPN8</accession>
<dbReference type="InterPro" id="IPR001763">
    <property type="entry name" value="Rhodanese-like_dom"/>
</dbReference>
<dbReference type="RefSeq" id="WP_320426251.1">
    <property type="nucleotide sequence ID" value="NZ_JAXCLA010000010.1"/>
</dbReference>
<dbReference type="SMART" id="SM00450">
    <property type="entry name" value="RHOD"/>
    <property type="match status" value="1"/>
</dbReference>
<feature type="transmembrane region" description="Helical" evidence="6">
    <location>
        <begin position="135"/>
        <end position="157"/>
    </location>
</feature>
<sequence length="327" mass="34395">MTTLIDLFTGHGVLLVFFVTFAARVGLPVPAAPVLVIAGGMASVNAISAPLALAVATLANLLGDAVWYEAGRRQGHRVMKLLCRVSLSPDSCVRQSESLITRWGGRSLVAAKFLPGISVVAAPMAGALGMSLRRFVVFDLLAGALWSAVFLGLGLLLRDQIQRVLEVLAEAGLVATVALLAIVAGLIAQRAWRRQSFLRAARKVRRLGIAEVAGLIERGEPPVFIDVRGPGSVGLDPRRIPGAWPVELKTLAEHAARLPRERLLVAYCNCPNEVSAAKAAQTLAGLGFERVAALVGGLDGWVAAGRPVEHGESGATPLREPEVVGAL</sequence>
<evidence type="ECO:0000313" key="9">
    <source>
        <dbReference type="Proteomes" id="UP001285263"/>
    </source>
</evidence>
<feature type="transmembrane region" description="Helical" evidence="6">
    <location>
        <begin position="46"/>
        <end position="67"/>
    </location>
</feature>
<dbReference type="Pfam" id="PF09335">
    <property type="entry name" value="VTT_dom"/>
    <property type="match status" value="1"/>
</dbReference>
<dbReference type="PANTHER" id="PTHR42709:SF6">
    <property type="entry name" value="UNDECAPRENYL PHOSPHATE TRANSPORTER A"/>
    <property type="match status" value="1"/>
</dbReference>
<dbReference type="SUPFAM" id="SSF52821">
    <property type="entry name" value="Rhodanese/Cell cycle control phosphatase"/>
    <property type="match status" value="1"/>
</dbReference>
<evidence type="ECO:0000256" key="2">
    <source>
        <dbReference type="ARBA" id="ARBA00022475"/>
    </source>
</evidence>
<gene>
    <name evidence="8" type="ORF">SNE35_27525</name>
</gene>
<comment type="subcellular location">
    <subcellularLocation>
        <location evidence="1">Cell membrane</location>
        <topology evidence="1">Multi-pass membrane protein</topology>
    </subcellularLocation>
</comment>
<dbReference type="Gene3D" id="3.40.250.10">
    <property type="entry name" value="Rhodanese-like domain"/>
    <property type="match status" value="1"/>
</dbReference>
<keyword evidence="2" id="KW-1003">Cell membrane</keyword>
<dbReference type="EMBL" id="JAXCLA010000010">
    <property type="protein sequence ID" value="MDY0748279.1"/>
    <property type="molecule type" value="Genomic_DNA"/>
</dbReference>
<dbReference type="PROSITE" id="PS50206">
    <property type="entry name" value="RHODANESE_3"/>
    <property type="match status" value="1"/>
</dbReference>
<keyword evidence="5 6" id="KW-0472">Membrane</keyword>
<dbReference type="Pfam" id="PF00581">
    <property type="entry name" value="Rhodanese"/>
    <property type="match status" value="1"/>
</dbReference>
<dbReference type="InterPro" id="IPR032816">
    <property type="entry name" value="VTT_dom"/>
</dbReference>
<evidence type="ECO:0000256" key="4">
    <source>
        <dbReference type="ARBA" id="ARBA00022989"/>
    </source>
</evidence>
<evidence type="ECO:0000256" key="1">
    <source>
        <dbReference type="ARBA" id="ARBA00004651"/>
    </source>
</evidence>
<feature type="domain" description="Rhodanese" evidence="7">
    <location>
        <begin position="218"/>
        <end position="310"/>
    </location>
</feature>
<evidence type="ECO:0000313" key="8">
    <source>
        <dbReference type="EMBL" id="MDY0748279.1"/>
    </source>
</evidence>
<keyword evidence="9" id="KW-1185">Reference proteome</keyword>
<evidence type="ECO:0000256" key="3">
    <source>
        <dbReference type="ARBA" id="ARBA00022692"/>
    </source>
</evidence>